<dbReference type="EMBL" id="BAQD01000012">
    <property type="protein sequence ID" value="GBQ06515.1"/>
    <property type="molecule type" value="Genomic_DNA"/>
</dbReference>
<gene>
    <name evidence="3" type="ORF">AA15669_0971</name>
</gene>
<dbReference type="SUPFAM" id="SSF56801">
    <property type="entry name" value="Acetyl-CoA synthetase-like"/>
    <property type="match status" value="1"/>
</dbReference>
<proteinExistence type="inferred from homology"/>
<dbReference type="PANTHER" id="PTHR22754:SF32">
    <property type="entry name" value="DISCO-INTERACTING PROTEIN 2"/>
    <property type="match status" value="1"/>
</dbReference>
<feature type="domain" description="AMP-dependent synthetase/ligase" evidence="2">
    <location>
        <begin position="51"/>
        <end position="427"/>
    </location>
</feature>
<dbReference type="Pfam" id="PF00501">
    <property type="entry name" value="AMP-binding"/>
    <property type="match status" value="1"/>
</dbReference>
<keyword evidence="4" id="KW-1185">Reference proteome</keyword>
<dbReference type="PANTHER" id="PTHR22754">
    <property type="entry name" value="DISCO-INTERACTING PROTEIN 2 DIP2 -RELATED"/>
    <property type="match status" value="1"/>
</dbReference>
<dbReference type="Gene3D" id="3.40.50.12780">
    <property type="entry name" value="N-terminal domain of ligase-like"/>
    <property type="match status" value="1"/>
</dbReference>
<dbReference type="InterPro" id="IPR045851">
    <property type="entry name" value="AMP-bd_C_sf"/>
</dbReference>
<accession>A0ABQ0NYD3</accession>
<dbReference type="Gene3D" id="3.30.300.30">
    <property type="match status" value="1"/>
</dbReference>
<reference evidence="3" key="1">
    <citation type="submission" date="2013-04" db="EMBL/GenBank/DDBJ databases">
        <title>The genome sequencing project of 58 acetic acid bacteria.</title>
        <authorList>
            <person name="Okamoto-Kainuma A."/>
            <person name="Ishikawa M."/>
            <person name="Umino S."/>
            <person name="Koizumi Y."/>
            <person name="Shiwa Y."/>
            <person name="Yoshikawa H."/>
            <person name="Matsutani M."/>
            <person name="Matsushita K."/>
        </authorList>
    </citation>
    <scope>NUCLEOTIDE SEQUENCE</scope>
    <source>
        <strain evidence="3">DSM 15669</strain>
    </source>
</reference>
<evidence type="ECO:0000259" key="2">
    <source>
        <dbReference type="Pfam" id="PF00501"/>
    </source>
</evidence>
<sequence>MAHLDQYRCCYYDDGRVLLDWQNSTLDELLSFRALERPDQRQFAVLGDGENVTDEMTFKQAHDWACLVAGLLTRFVPERSRVLLCFDNGMEAIAGFFGCAYANMVPVSGVYPSSVGSRDRLFDILDDSQAVAVIGLRQTLMDFRRQAEGRGKGVKWVPIEGAQKAEPLYRHHATGMDDTALVQYTSGSVGRPRGVCITHRNLGANLSRLLERTGFYDGGLGLSWLPLSHDMGLMIGLLIGVVAGGPCWLMLPQHFIEKPQRWVEAIDRYRVGFSAGPNFAYELCAHHVSDEQAQRLDLSCWRRSVIGAEMIEEDSVATFFKRFESSNLAQTVLRPGYGMAETTLMIASGGRQGHEVVSFGRFSRSALACKHVESPQHEDDARVLASCGKVIEDHVILVVDPESEDVLPEGCVGELWLSGPSITPGYLNRDDENRERFSFEHDGKRFFRSRDMGFFHQGELYVTGRMENQIMFEGRVFDPDDLAHVVRVACPVFKGRSLAIFRQNDDLCVLGEVAASVPSAQREALAWTMVRALARVCPIVRSMRIVLVRPGGICRTPSGKIRLSATRTALEEGGLPVLDDQQFGEERLKTVEVINRPEMRL</sequence>
<dbReference type="Proteomes" id="UP001062901">
    <property type="component" value="Unassembled WGS sequence"/>
</dbReference>
<dbReference type="GO" id="GO:0016874">
    <property type="term" value="F:ligase activity"/>
    <property type="evidence" value="ECO:0007669"/>
    <property type="project" value="UniProtKB-KW"/>
</dbReference>
<evidence type="ECO:0000313" key="4">
    <source>
        <dbReference type="Proteomes" id="UP001062901"/>
    </source>
</evidence>
<comment type="caution">
    <text evidence="3">The sequence shown here is derived from an EMBL/GenBank/DDBJ whole genome shotgun (WGS) entry which is preliminary data.</text>
</comment>
<comment type="similarity">
    <text evidence="1">Belongs to the ATP-dependent AMP-binding enzyme family.</text>
</comment>
<evidence type="ECO:0000313" key="3">
    <source>
        <dbReference type="EMBL" id="GBQ06515.1"/>
    </source>
</evidence>
<keyword evidence="3" id="KW-0436">Ligase</keyword>
<dbReference type="InterPro" id="IPR042099">
    <property type="entry name" value="ANL_N_sf"/>
</dbReference>
<protein>
    <submittedName>
        <fullName evidence="3">AMP-dependent synthetase and ligase</fullName>
    </submittedName>
</protein>
<dbReference type="InterPro" id="IPR000873">
    <property type="entry name" value="AMP-dep_synth/lig_dom"/>
</dbReference>
<dbReference type="RefSeq" id="WP_018979780.1">
    <property type="nucleotide sequence ID" value="NZ_BAQD01000012.1"/>
</dbReference>
<organism evidence="3 4">
    <name type="scientific">Saccharibacter floricola DSM 15669</name>
    <dbReference type="NCBI Taxonomy" id="1123227"/>
    <lineage>
        <taxon>Bacteria</taxon>
        <taxon>Pseudomonadati</taxon>
        <taxon>Pseudomonadota</taxon>
        <taxon>Alphaproteobacteria</taxon>
        <taxon>Acetobacterales</taxon>
        <taxon>Acetobacteraceae</taxon>
        <taxon>Saccharibacter</taxon>
    </lineage>
</organism>
<name>A0ABQ0NYD3_9PROT</name>
<evidence type="ECO:0000256" key="1">
    <source>
        <dbReference type="ARBA" id="ARBA00006432"/>
    </source>
</evidence>